<evidence type="ECO:0000313" key="1">
    <source>
        <dbReference type="EMBL" id="TDO34306.1"/>
    </source>
</evidence>
<organism evidence="1 2">
    <name type="scientific">Kribbella caucasensis</name>
    <dbReference type="NCBI Taxonomy" id="2512215"/>
    <lineage>
        <taxon>Bacteria</taxon>
        <taxon>Bacillati</taxon>
        <taxon>Actinomycetota</taxon>
        <taxon>Actinomycetes</taxon>
        <taxon>Propionibacteriales</taxon>
        <taxon>Kribbellaceae</taxon>
        <taxon>Kribbella</taxon>
    </lineage>
</organism>
<gene>
    <name evidence="1" type="ORF">EV643_12891</name>
</gene>
<dbReference type="EMBL" id="SNWQ01000028">
    <property type="protein sequence ID" value="TDO34306.1"/>
    <property type="molecule type" value="Genomic_DNA"/>
</dbReference>
<proteinExistence type="predicted"/>
<reference evidence="1 2" key="1">
    <citation type="submission" date="2019-03" db="EMBL/GenBank/DDBJ databases">
        <title>Genomic Encyclopedia of Type Strains, Phase III (KMG-III): the genomes of soil and plant-associated and newly described type strains.</title>
        <authorList>
            <person name="Whitman W."/>
        </authorList>
    </citation>
    <scope>NUCLEOTIDE SEQUENCE [LARGE SCALE GENOMIC DNA]</scope>
    <source>
        <strain evidence="1 2">VKM Ac-2527</strain>
    </source>
</reference>
<keyword evidence="2" id="KW-1185">Reference proteome</keyword>
<dbReference type="AlphaFoldDB" id="A0A4R6JI36"/>
<dbReference type="Proteomes" id="UP000295388">
    <property type="component" value="Unassembled WGS sequence"/>
</dbReference>
<sequence>MEDVARGDAGDGCDLRDDAGIATVLPGGVCKGSVKVSDPDLHLHRECQ</sequence>
<evidence type="ECO:0000313" key="2">
    <source>
        <dbReference type="Proteomes" id="UP000295388"/>
    </source>
</evidence>
<name>A0A4R6JI36_9ACTN</name>
<protein>
    <submittedName>
        <fullName evidence="1">Uncharacterized protein</fullName>
    </submittedName>
</protein>
<comment type="caution">
    <text evidence="1">The sequence shown here is derived from an EMBL/GenBank/DDBJ whole genome shotgun (WGS) entry which is preliminary data.</text>
</comment>
<accession>A0A4R6JI36</accession>